<dbReference type="AlphaFoldDB" id="A0A1Y2CBS1"/>
<comment type="caution">
    <text evidence="6">The sequence shown here is derived from an EMBL/GenBank/DDBJ whole genome shotgun (WGS) entry which is preliminary data.</text>
</comment>
<dbReference type="Pfam" id="PF03055">
    <property type="entry name" value="RPE65"/>
    <property type="match status" value="1"/>
</dbReference>
<evidence type="ECO:0000256" key="5">
    <source>
        <dbReference type="PIRSR" id="PIRSR604294-1"/>
    </source>
</evidence>
<dbReference type="GO" id="GO:0010436">
    <property type="term" value="F:carotenoid dioxygenase activity"/>
    <property type="evidence" value="ECO:0007669"/>
    <property type="project" value="TreeGrafter"/>
</dbReference>
<proteinExistence type="inferred from homology"/>
<dbReference type="EMBL" id="MCGO01000022">
    <property type="protein sequence ID" value="ORY44294.1"/>
    <property type="molecule type" value="Genomic_DNA"/>
</dbReference>
<dbReference type="InterPro" id="IPR004294">
    <property type="entry name" value="Carotenoid_Oase"/>
</dbReference>
<gene>
    <name evidence="6" type="ORF">BCR33DRAFT_716868</name>
</gene>
<keyword evidence="3" id="KW-0560">Oxidoreductase</keyword>
<evidence type="ECO:0000256" key="3">
    <source>
        <dbReference type="ARBA" id="ARBA00023002"/>
    </source>
</evidence>
<dbReference type="GO" id="GO:0016121">
    <property type="term" value="P:carotene catabolic process"/>
    <property type="evidence" value="ECO:0007669"/>
    <property type="project" value="TreeGrafter"/>
</dbReference>
<feature type="binding site" evidence="5">
    <location>
        <position position="515"/>
    </location>
    <ligand>
        <name>Fe cation</name>
        <dbReference type="ChEBI" id="CHEBI:24875"/>
        <note>catalytic</note>
    </ligand>
</feature>
<dbReference type="Proteomes" id="UP000193642">
    <property type="component" value="Unassembled WGS sequence"/>
</dbReference>
<organism evidence="6 7">
    <name type="scientific">Rhizoclosmatium globosum</name>
    <dbReference type="NCBI Taxonomy" id="329046"/>
    <lineage>
        <taxon>Eukaryota</taxon>
        <taxon>Fungi</taxon>
        <taxon>Fungi incertae sedis</taxon>
        <taxon>Chytridiomycota</taxon>
        <taxon>Chytridiomycota incertae sedis</taxon>
        <taxon>Chytridiomycetes</taxon>
        <taxon>Chytridiales</taxon>
        <taxon>Chytriomycetaceae</taxon>
        <taxon>Rhizoclosmatium</taxon>
    </lineage>
</organism>
<comment type="similarity">
    <text evidence="1">Belongs to the carotenoid oxygenase family.</text>
</comment>
<comment type="cofactor">
    <cofactor evidence="5">
        <name>Fe(2+)</name>
        <dbReference type="ChEBI" id="CHEBI:29033"/>
    </cofactor>
    <text evidence="5">Binds 1 Fe(2+) ion per subunit.</text>
</comment>
<evidence type="ECO:0000256" key="1">
    <source>
        <dbReference type="ARBA" id="ARBA00006787"/>
    </source>
</evidence>
<evidence type="ECO:0000256" key="2">
    <source>
        <dbReference type="ARBA" id="ARBA00022723"/>
    </source>
</evidence>
<dbReference type="OrthoDB" id="1069523at2759"/>
<name>A0A1Y2CBS1_9FUNG</name>
<keyword evidence="7" id="KW-1185">Reference proteome</keyword>
<keyword evidence="2 5" id="KW-0479">Metal-binding</keyword>
<feature type="binding site" evidence="5">
    <location>
        <position position="227"/>
    </location>
    <ligand>
        <name>Fe cation</name>
        <dbReference type="ChEBI" id="CHEBI:24875"/>
        <note>catalytic</note>
    </ligand>
</feature>
<accession>A0A1Y2CBS1</accession>
<sequence>MAPSHPPTETNEAKLKAAARGWESMTREVEYWIPEADIEGQIPKDLNGTFFRNGPGLSDVYGTPLKHPIDGDGMICALQFSNGRVHFRSKFVDTWQHHQEQIHRAFLFRGQMGTSNAEINSKDSWALAKAPLLLRDVPPSFVGSIHSQHSGPDDLGKTLPVKSFAAHFRVDPINRTLVTLSLKPEIPAVPGTVRAAQPPLLVMNEYDEAWRLIQTQRHNIPGLNYSHDFLLTENYYILHMTPFVKLTASLFFKITLGLASPGETMKHYPDLPSRFVVIPRDPKKKDQIRQFDTRRVHIYHFGNVSEKTSPDGTVQLVFNALCLGEHFTMEFENGVWLSNASVAPGFLMEHQLTFNSNSIPPLDPTSYPKSVDRVVESSSSEFPVSHPGRHGLPCRYLYLMSATDPNRRIPFTDIVKYDSLGPTSPAGSTTVWKSHGIVGEPCFAPKDTYDWEAKIEKGSAEATGYVNSEDDGYVVVQVYVPKEHRTDFVVLDAKHVEKGPIARIKLRHHLPYGFHGTWCSKTFVDMPKGAVRVGGETAKL</sequence>
<dbReference type="GO" id="GO:0046872">
    <property type="term" value="F:metal ion binding"/>
    <property type="evidence" value="ECO:0007669"/>
    <property type="project" value="UniProtKB-KW"/>
</dbReference>
<feature type="binding site" evidence="5">
    <location>
        <position position="167"/>
    </location>
    <ligand>
        <name>Fe cation</name>
        <dbReference type="ChEBI" id="CHEBI:24875"/>
        <note>catalytic</note>
    </ligand>
</feature>
<dbReference type="PANTHER" id="PTHR10543">
    <property type="entry name" value="BETA-CAROTENE DIOXYGENASE"/>
    <property type="match status" value="1"/>
</dbReference>
<dbReference type="STRING" id="329046.A0A1Y2CBS1"/>
<dbReference type="PANTHER" id="PTHR10543:SF89">
    <property type="entry name" value="CAROTENOID 9,10(9',10')-CLEAVAGE DIOXYGENASE 1"/>
    <property type="match status" value="1"/>
</dbReference>
<feature type="binding site" evidence="5">
    <location>
        <position position="300"/>
    </location>
    <ligand>
        <name>Fe cation</name>
        <dbReference type="ChEBI" id="CHEBI:24875"/>
        <note>catalytic</note>
    </ligand>
</feature>
<evidence type="ECO:0000256" key="4">
    <source>
        <dbReference type="ARBA" id="ARBA00023004"/>
    </source>
</evidence>
<evidence type="ECO:0000313" key="7">
    <source>
        <dbReference type="Proteomes" id="UP000193642"/>
    </source>
</evidence>
<reference evidence="6 7" key="1">
    <citation type="submission" date="2016-07" db="EMBL/GenBank/DDBJ databases">
        <title>Pervasive Adenine N6-methylation of Active Genes in Fungi.</title>
        <authorList>
            <consortium name="DOE Joint Genome Institute"/>
            <person name="Mondo S.J."/>
            <person name="Dannebaum R.O."/>
            <person name="Kuo R.C."/>
            <person name="Labutti K."/>
            <person name="Haridas S."/>
            <person name="Kuo A."/>
            <person name="Salamov A."/>
            <person name="Ahrendt S.R."/>
            <person name="Lipzen A."/>
            <person name="Sullivan W."/>
            <person name="Andreopoulos W.B."/>
            <person name="Clum A."/>
            <person name="Lindquist E."/>
            <person name="Daum C."/>
            <person name="Ramamoorthy G.K."/>
            <person name="Gryganskyi A."/>
            <person name="Culley D."/>
            <person name="Magnuson J.K."/>
            <person name="James T.Y."/>
            <person name="O'Malley M.A."/>
            <person name="Stajich J.E."/>
            <person name="Spatafora J.W."/>
            <person name="Visel A."/>
            <person name="Grigoriev I.V."/>
        </authorList>
    </citation>
    <scope>NUCLEOTIDE SEQUENCE [LARGE SCALE GENOMIC DNA]</scope>
    <source>
        <strain evidence="6 7">JEL800</strain>
    </source>
</reference>
<evidence type="ECO:0000313" key="6">
    <source>
        <dbReference type="EMBL" id="ORY44294.1"/>
    </source>
</evidence>
<keyword evidence="4 5" id="KW-0408">Iron</keyword>
<protein>
    <submittedName>
        <fullName evidence="6">Carotenoid oxygenase</fullName>
    </submittedName>
</protein>